<evidence type="ECO:0000313" key="2">
    <source>
        <dbReference type="Proteomes" id="UP000828390"/>
    </source>
</evidence>
<gene>
    <name evidence="1" type="ORF">DPMN_052757</name>
</gene>
<name>A0A9D4HQ34_DREPO</name>
<organism evidence="1 2">
    <name type="scientific">Dreissena polymorpha</name>
    <name type="common">Zebra mussel</name>
    <name type="synonym">Mytilus polymorpha</name>
    <dbReference type="NCBI Taxonomy" id="45954"/>
    <lineage>
        <taxon>Eukaryota</taxon>
        <taxon>Metazoa</taxon>
        <taxon>Spiralia</taxon>
        <taxon>Lophotrochozoa</taxon>
        <taxon>Mollusca</taxon>
        <taxon>Bivalvia</taxon>
        <taxon>Autobranchia</taxon>
        <taxon>Heteroconchia</taxon>
        <taxon>Euheterodonta</taxon>
        <taxon>Imparidentia</taxon>
        <taxon>Neoheterodontei</taxon>
        <taxon>Myida</taxon>
        <taxon>Dreissenoidea</taxon>
        <taxon>Dreissenidae</taxon>
        <taxon>Dreissena</taxon>
    </lineage>
</organism>
<accession>A0A9D4HQ34</accession>
<comment type="caution">
    <text evidence="1">The sequence shown here is derived from an EMBL/GenBank/DDBJ whole genome shotgun (WGS) entry which is preliminary data.</text>
</comment>
<reference evidence="1" key="1">
    <citation type="journal article" date="2019" name="bioRxiv">
        <title>The Genome of the Zebra Mussel, Dreissena polymorpha: A Resource for Invasive Species Research.</title>
        <authorList>
            <person name="McCartney M.A."/>
            <person name="Auch B."/>
            <person name="Kono T."/>
            <person name="Mallez S."/>
            <person name="Zhang Y."/>
            <person name="Obille A."/>
            <person name="Becker A."/>
            <person name="Abrahante J.E."/>
            <person name="Garbe J."/>
            <person name="Badalamenti J.P."/>
            <person name="Herman A."/>
            <person name="Mangelson H."/>
            <person name="Liachko I."/>
            <person name="Sullivan S."/>
            <person name="Sone E.D."/>
            <person name="Koren S."/>
            <person name="Silverstein K.A.T."/>
            <person name="Beckman K.B."/>
            <person name="Gohl D.M."/>
        </authorList>
    </citation>
    <scope>NUCLEOTIDE SEQUENCE</scope>
    <source>
        <strain evidence="1">Duluth1</strain>
        <tissue evidence="1">Whole animal</tissue>
    </source>
</reference>
<dbReference type="EMBL" id="JAIWYP010000012">
    <property type="protein sequence ID" value="KAH3726881.1"/>
    <property type="molecule type" value="Genomic_DNA"/>
</dbReference>
<keyword evidence="2" id="KW-1185">Reference proteome</keyword>
<proteinExistence type="predicted"/>
<dbReference type="Proteomes" id="UP000828390">
    <property type="component" value="Unassembled WGS sequence"/>
</dbReference>
<dbReference type="AlphaFoldDB" id="A0A9D4HQ34"/>
<sequence length="85" mass="9667">MAKIAVLSLTIARERAGWITHRPMPEQMSTIFKENIFKRQRVATTQGSGEKRVNMEPVARISEPNMLASRLRKGQHHISVTAKQN</sequence>
<reference evidence="1" key="2">
    <citation type="submission" date="2020-11" db="EMBL/GenBank/DDBJ databases">
        <authorList>
            <person name="McCartney M.A."/>
            <person name="Auch B."/>
            <person name="Kono T."/>
            <person name="Mallez S."/>
            <person name="Becker A."/>
            <person name="Gohl D.M."/>
            <person name="Silverstein K.A.T."/>
            <person name="Koren S."/>
            <person name="Bechman K.B."/>
            <person name="Herman A."/>
            <person name="Abrahante J.E."/>
            <person name="Garbe J."/>
        </authorList>
    </citation>
    <scope>NUCLEOTIDE SEQUENCE</scope>
    <source>
        <strain evidence="1">Duluth1</strain>
        <tissue evidence="1">Whole animal</tissue>
    </source>
</reference>
<evidence type="ECO:0000313" key="1">
    <source>
        <dbReference type="EMBL" id="KAH3726881.1"/>
    </source>
</evidence>
<protein>
    <submittedName>
        <fullName evidence="1">Uncharacterized protein</fullName>
    </submittedName>
</protein>